<keyword evidence="3" id="KW-1185">Reference proteome</keyword>
<evidence type="ECO:0000313" key="2">
    <source>
        <dbReference type="EMBL" id="RYO99400.1"/>
    </source>
</evidence>
<dbReference type="Proteomes" id="UP000293360">
    <property type="component" value="Unassembled WGS sequence"/>
</dbReference>
<feature type="compositionally biased region" description="Polar residues" evidence="1">
    <location>
        <begin position="137"/>
        <end position="170"/>
    </location>
</feature>
<reference evidence="2 3" key="1">
    <citation type="submission" date="2018-06" db="EMBL/GenBank/DDBJ databases">
        <title>Complete Genomes of Monosporascus.</title>
        <authorList>
            <person name="Robinson A.J."/>
            <person name="Natvig D.O."/>
        </authorList>
    </citation>
    <scope>NUCLEOTIDE SEQUENCE [LARGE SCALE GENOMIC DNA]</scope>
    <source>
        <strain evidence="2 3">CBS 110550</strain>
    </source>
</reference>
<accession>A0A4Q4T6U3</accession>
<dbReference type="STRING" id="155417.A0A4Q4T6U3"/>
<protein>
    <submittedName>
        <fullName evidence="2">Uncharacterized protein</fullName>
    </submittedName>
</protein>
<name>A0A4Q4T6U3_9PEZI</name>
<sequence>MVQNIHRELHGSDRCMSWNFSNVTDECGTIEFRRPPGVGSAANARHWAGFALAFVSQAMATDWGSVSSASPKNHVSVLHLARFVGSGEDRLEPPSRGALQRHAIREDTRPATVYSIHELAVIKRKKAAKEKEGSPFVQKQANSRPNTPSTRSKSPGPQSTHSNASRKFWK</sequence>
<dbReference type="EMBL" id="QJNU01000422">
    <property type="protein sequence ID" value="RYO99400.1"/>
    <property type="molecule type" value="Genomic_DNA"/>
</dbReference>
<comment type="caution">
    <text evidence="2">The sequence shown here is derived from an EMBL/GenBank/DDBJ whole genome shotgun (WGS) entry which is preliminary data.</text>
</comment>
<feature type="region of interest" description="Disordered" evidence="1">
    <location>
        <begin position="124"/>
        <end position="170"/>
    </location>
</feature>
<proteinExistence type="predicted"/>
<dbReference type="AlphaFoldDB" id="A0A4Q4T6U3"/>
<gene>
    <name evidence="2" type="ORF">DL764_006822</name>
</gene>
<organism evidence="2 3">
    <name type="scientific">Monosporascus ibericus</name>
    <dbReference type="NCBI Taxonomy" id="155417"/>
    <lineage>
        <taxon>Eukaryota</taxon>
        <taxon>Fungi</taxon>
        <taxon>Dikarya</taxon>
        <taxon>Ascomycota</taxon>
        <taxon>Pezizomycotina</taxon>
        <taxon>Sordariomycetes</taxon>
        <taxon>Xylariomycetidae</taxon>
        <taxon>Xylariales</taxon>
        <taxon>Xylariales incertae sedis</taxon>
        <taxon>Monosporascus</taxon>
    </lineage>
</organism>
<evidence type="ECO:0000313" key="3">
    <source>
        <dbReference type="Proteomes" id="UP000293360"/>
    </source>
</evidence>
<evidence type="ECO:0000256" key="1">
    <source>
        <dbReference type="SAM" id="MobiDB-lite"/>
    </source>
</evidence>
<dbReference type="OrthoDB" id="5291055at2759"/>